<accession>A0A0W0VVP7</accession>
<feature type="binding site" evidence="11">
    <location>
        <position position="10"/>
    </location>
    <ligand>
        <name>Mg(2+)</name>
        <dbReference type="ChEBI" id="CHEBI:18420"/>
    </ligand>
</feature>
<feature type="active site" description="Proton donor" evidence="8">
    <location>
        <position position="10"/>
    </location>
</feature>
<dbReference type="InterPro" id="IPR036412">
    <property type="entry name" value="HAD-like_sf"/>
</dbReference>
<dbReference type="GO" id="GO:0016791">
    <property type="term" value="F:phosphatase activity"/>
    <property type="evidence" value="ECO:0007669"/>
    <property type="project" value="InterPro"/>
</dbReference>
<organism evidence="12 13">
    <name type="scientific">Legionella maceachernii</name>
    <dbReference type="NCBI Taxonomy" id="466"/>
    <lineage>
        <taxon>Bacteria</taxon>
        <taxon>Pseudomonadati</taxon>
        <taxon>Pseudomonadota</taxon>
        <taxon>Gammaproteobacteria</taxon>
        <taxon>Legionellales</taxon>
        <taxon>Legionellaceae</taxon>
        <taxon>Legionella</taxon>
    </lineage>
</organism>
<feature type="binding site" evidence="11">
    <location>
        <position position="98"/>
    </location>
    <ligand>
        <name>Zn(2+)</name>
        <dbReference type="ChEBI" id="CHEBI:29105"/>
    </ligand>
</feature>
<dbReference type="Gene3D" id="3.40.50.1000">
    <property type="entry name" value="HAD superfamily/HAD-like"/>
    <property type="match status" value="1"/>
</dbReference>
<keyword evidence="5 7" id="KW-0119">Carbohydrate metabolism</keyword>
<sequence>MSKVILLDRDGVINQDSPNYIRSASEFIFLPGSVEAIARLTKAGYRIGIATNQSGLARGYYGLQELRAIHEKMLYHVRAAGGEIDAIEYCHHLPTDGCLCRKPNPGMLHALARQFDCTLNKVSFVGDKISDIEAAKAAGAMPVLVLSQMSGDAILQKYSQIPVFNSLLQYVHYLLNE</sequence>
<dbReference type="InterPro" id="IPR006543">
    <property type="entry name" value="Histidinol-phos"/>
</dbReference>
<evidence type="ECO:0000256" key="11">
    <source>
        <dbReference type="PIRSR" id="PIRSR004682-4"/>
    </source>
</evidence>
<evidence type="ECO:0000256" key="4">
    <source>
        <dbReference type="ARBA" id="ARBA00022801"/>
    </source>
</evidence>
<dbReference type="GO" id="GO:0005737">
    <property type="term" value="C:cytoplasm"/>
    <property type="evidence" value="ECO:0007669"/>
    <property type="project" value="UniProtKB-SubCell"/>
</dbReference>
<evidence type="ECO:0000256" key="10">
    <source>
        <dbReference type="PIRSR" id="PIRSR004682-3"/>
    </source>
</evidence>
<evidence type="ECO:0000256" key="7">
    <source>
        <dbReference type="PIRNR" id="PIRNR004682"/>
    </source>
</evidence>
<dbReference type="RefSeq" id="WP_058453677.1">
    <property type="nucleotide sequence ID" value="NZ_CAAAIB010000001.1"/>
</dbReference>
<evidence type="ECO:0000256" key="8">
    <source>
        <dbReference type="PIRSR" id="PIRSR004682-1"/>
    </source>
</evidence>
<dbReference type="EMBL" id="LNYL01000051">
    <property type="protein sequence ID" value="KTD24138.1"/>
    <property type="molecule type" value="Genomic_DNA"/>
</dbReference>
<keyword evidence="11" id="KW-0862">Zinc</keyword>
<proteinExistence type="inferred from homology"/>
<evidence type="ECO:0000313" key="12">
    <source>
        <dbReference type="EMBL" id="KTD24138.1"/>
    </source>
</evidence>
<dbReference type="InterPro" id="IPR006439">
    <property type="entry name" value="HAD-SF_hydro_IA"/>
</dbReference>
<comment type="caution">
    <text evidence="12">The sequence shown here is derived from an EMBL/GenBank/DDBJ whole genome shotgun (WGS) entry which is preliminary data.</text>
</comment>
<feature type="binding site" evidence="9">
    <location>
        <begin position="101"/>
        <end position="102"/>
    </location>
    <ligand>
        <name>substrate</name>
    </ligand>
</feature>
<dbReference type="GO" id="GO:0005975">
    <property type="term" value="P:carbohydrate metabolic process"/>
    <property type="evidence" value="ECO:0007669"/>
    <property type="project" value="InterPro"/>
</dbReference>
<dbReference type="Pfam" id="PF13242">
    <property type="entry name" value="Hydrolase_like"/>
    <property type="match status" value="1"/>
</dbReference>
<feature type="binding site" evidence="9">
    <location>
        <begin position="8"/>
        <end position="10"/>
    </location>
    <ligand>
        <name>substrate</name>
    </ligand>
</feature>
<dbReference type="AlphaFoldDB" id="A0A0W0VVP7"/>
<feature type="binding site" evidence="9">
    <location>
        <position position="128"/>
    </location>
    <ligand>
        <name>substrate</name>
    </ligand>
</feature>
<comment type="cofactor">
    <cofactor evidence="11">
        <name>Mg(2+)</name>
        <dbReference type="ChEBI" id="CHEBI:18420"/>
    </cofactor>
</comment>
<dbReference type="NCBIfam" id="NF006506">
    <property type="entry name" value="PRK08942.1"/>
    <property type="match status" value="1"/>
</dbReference>
<evidence type="ECO:0000256" key="2">
    <source>
        <dbReference type="ARBA" id="ARBA00022490"/>
    </source>
</evidence>
<feature type="site" description="Stabilizes the phosphoryl group" evidence="10">
    <location>
        <position position="51"/>
    </location>
</feature>
<gene>
    <name evidence="12" type="ORF">Lmac_3011</name>
</gene>
<feature type="binding site" evidence="9">
    <location>
        <begin position="16"/>
        <end position="20"/>
    </location>
    <ligand>
        <name>substrate</name>
    </ligand>
</feature>
<keyword evidence="11" id="KW-0460">Magnesium</keyword>
<evidence type="ECO:0000256" key="1">
    <source>
        <dbReference type="ARBA" id="ARBA00004496"/>
    </source>
</evidence>
<feature type="binding site" evidence="11">
    <location>
        <position position="128"/>
    </location>
    <ligand>
        <name>Mg(2+)</name>
        <dbReference type="ChEBI" id="CHEBI:18420"/>
    </ligand>
</feature>
<dbReference type="PANTHER" id="PTHR42891:SF1">
    <property type="entry name" value="D-GLYCERO-BETA-D-MANNO-HEPTOSE-1,7-BISPHOSPHATE 7-PHOSPHATASE"/>
    <property type="match status" value="1"/>
</dbReference>
<evidence type="ECO:0000313" key="13">
    <source>
        <dbReference type="Proteomes" id="UP000054908"/>
    </source>
</evidence>
<reference evidence="12 13" key="1">
    <citation type="submission" date="2015-11" db="EMBL/GenBank/DDBJ databases">
        <title>Genomic analysis of 38 Legionella species identifies large and diverse effector repertoires.</title>
        <authorList>
            <person name="Burstein D."/>
            <person name="Amaro F."/>
            <person name="Zusman T."/>
            <person name="Lifshitz Z."/>
            <person name="Cohen O."/>
            <person name="Gilbert J.A."/>
            <person name="Pupko T."/>
            <person name="Shuman H.A."/>
            <person name="Segal G."/>
        </authorList>
    </citation>
    <scope>NUCLEOTIDE SEQUENCE [LARGE SCALE GENOMIC DNA]</scope>
    <source>
        <strain evidence="12 13">PX-1-G2-E2</strain>
    </source>
</reference>
<dbReference type="STRING" id="466.Lmac_3011"/>
<dbReference type="EC" id="3.1.3.-" evidence="7"/>
<evidence type="ECO:0000256" key="5">
    <source>
        <dbReference type="ARBA" id="ARBA00023277"/>
    </source>
</evidence>
<feature type="binding site" evidence="9">
    <location>
        <begin position="51"/>
        <end position="54"/>
    </location>
    <ligand>
        <name>substrate</name>
    </ligand>
</feature>
<feature type="active site" description="Nucleophile" evidence="8">
    <location>
        <position position="8"/>
    </location>
</feature>
<dbReference type="InterPro" id="IPR023214">
    <property type="entry name" value="HAD_sf"/>
</dbReference>
<comment type="subcellular location">
    <subcellularLocation>
        <location evidence="1 7">Cytoplasm</location>
    </subcellularLocation>
</comment>
<dbReference type="OrthoDB" id="9781367at2"/>
<dbReference type="SUPFAM" id="SSF56784">
    <property type="entry name" value="HAD-like"/>
    <property type="match status" value="1"/>
</dbReference>
<feature type="binding site" evidence="11">
    <location>
        <position position="8"/>
    </location>
    <ligand>
        <name>Mg(2+)</name>
        <dbReference type="ChEBI" id="CHEBI:18420"/>
    </ligand>
</feature>
<comment type="similarity">
    <text evidence="7">Belongs to the gmhB family.</text>
</comment>
<keyword evidence="4 7" id="KW-0378">Hydrolase</keyword>
<feature type="site" description="Stabilizes the phosphoryl group" evidence="10">
    <location>
        <position position="102"/>
    </location>
</feature>
<dbReference type="CDD" id="cd07503">
    <property type="entry name" value="HAD_HisB-N"/>
    <property type="match status" value="1"/>
</dbReference>
<keyword evidence="3 11" id="KW-0479">Metal-binding</keyword>
<dbReference type="InterPro" id="IPR006549">
    <property type="entry name" value="HAD-SF_hydro_IIIA"/>
</dbReference>
<dbReference type="InterPro" id="IPR004446">
    <property type="entry name" value="Heptose_bisP_phosphatase"/>
</dbReference>
<keyword evidence="13" id="KW-1185">Reference proteome</keyword>
<evidence type="ECO:0000256" key="6">
    <source>
        <dbReference type="ARBA" id="ARBA00031828"/>
    </source>
</evidence>
<dbReference type="GO" id="GO:0046872">
    <property type="term" value="F:metal ion binding"/>
    <property type="evidence" value="ECO:0007669"/>
    <property type="project" value="UniProtKB-KW"/>
</dbReference>
<dbReference type="NCBIfam" id="TIGR01662">
    <property type="entry name" value="HAD-SF-IIIA"/>
    <property type="match status" value="1"/>
</dbReference>
<feature type="binding site" evidence="11">
    <location>
        <position position="92"/>
    </location>
    <ligand>
        <name>Zn(2+)</name>
        <dbReference type="ChEBI" id="CHEBI:29105"/>
    </ligand>
</feature>
<dbReference type="PANTHER" id="PTHR42891">
    <property type="entry name" value="D-GLYCERO-BETA-D-MANNO-HEPTOSE-1,7-BISPHOSPHATE 7-PHOSPHATASE"/>
    <property type="match status" value="1"/>
</dbReference>
<feature type="binding site" evidence="11">
    <location>
        <position position="90"/>
    </location>
    <ligand>
        <name>Zn(2+)</name>
        <dbReference type="ChEBI" id="CHEBI:29105"/>
    </ligand>
</feature>
<name>A0A0W0VVP7_9GAMM</name>
<evidence type="ECO:0000256" key="3">
    <source>
        <dbReference type="ARBA" id="ARBA00022723"/>
    </source>
</evidence>
<dbReference type="NCBIfam" id="TIGR01549">
    <property type="entry name" value="HAD-SF-IA-v1"/>
    <property type="match status" value="1"/>
</dbReference>
<dbReference type="NCBIfam" id="TIGR01656">
    <property type="entry name" value="Histidinol-ppas"/>
    <property type="match status" value="1"/>
</dbReference>
<keyword evidence="2 7" id="KW-0963">Cytoplasm</keyword>
<dbReference type="Proteomes" id="UP000054908">
    <property type="component" value="Unassembled WGS sequence"/>
</dbReference>
<feature type="site" description="Contributes to substrate recognition" evidence="10">
    <location>
        <position position="101"/>
    </location>
</feature>
<feature type="binding site" evidence="11">
    <location>
        <position position="100"/>
    </location>
    <ligand>
        <name>Zn(2+)</name>
        <dbReference type="ChEBI" id="CHEBI:29105"/>
    </ligand>
</feature>
<dbReference type="PATRIC" id="fig|466.6.peg.3225"/>
<protein>
    <recommendedName>
        <fullName evidence="6 7">D,D-heptose 1,7-bisphosphate phosphatase</fullName>
        <ecNumber evidence="7">3.1.3.-</ecNumber>
    </recommendedName>
</protein>
<feature type="binding site" evidence="11">
    <location>
        <position position="127"/>
    </location>
    <ligand>
        <name>Mg(2+)</name>
        <dbReference type="ChEBI" id="CHEBI:18420"/>
    </ligand>
</feature>
<evidence type="ECO:0000256" key="9">
    <source>
        <dbReference type="PIRSR" id="PIRSR004682-2"/>
    </source>
</evidence>
<comment type="cofactor">
    <cofactor evidence="11">
        <name>Zn(2+)</name>
        <dbReference type="ChEBI" id="CHEBI:29105"/>
    </cofactor>
</comment>
<dbReference type="PIRSF" id="PIRSF004682">
    <property type="entry name" value="GmhB"/>
    <property type="match status" value="1"/>
</dbReference>